<dbReference type="AlphaFoldDB" id="A0A8T3UWL1"/>
<dbReference type="Pfam" id="PF00752">
    <property type="entry name" value="XPG_N"/>
    <property type="match status" value="1"/>
</dbReference>
<evidence type="ECO:0000313" key="13">
    <source>
        <dbReference type="EMBL" id="MBE5727837.1"/>
    </source>
</evidence>
<evidence type="ECO:0000313" key="14">
    <source>
        <dbReference type="Proteomes" id="UP000763484"/>
    </source>
</evidence>
<keyword evidence="2 10" id="KW-0540">Nuclease</keyword>
<dbReference type="SUPFAM" id="SSF47807">
    <property type="entry name" value="5' to 3' exonuclease, C-terminal subdomain"/>
    <property type="match status" value="1"/>
</dbReference>
<dbReference type="Pfam" id="PF00867">
    <property type="entry name" value="XPG_I"/>
    <property type="match status" value="1"/>
</dbReference>
<dbReference type="InterPro" id="IPR006084">
    <property type="entry name" value="XPG/Rad2"/>
</dbReference>
<dbReference type="InterPro" id="IPR019974">
    <property type="entry name" value="XPG_CS"/>
</dbReference>
<dbReference type="InterPro" id="IPR029060">
    <property type="entry name" value="PIN-like_dom_sf"/>
</dbReference>
<sequence>MGVNLRGIISAKEISAKDLSGRIVAIDAFNWIYQFLTTIRLADGSPLTDRKGEITSHINGLFYRSVMLLSNGIIPWFVFDGKAPKFKKATLLEREKAKEKAAQMAEAAKTEAEKLSFMKRSARIDDYIIESSKELLSLLGIPYLQAPAEGEAEAAYLNSKGIASYVASQDYDSLLFGAVKVVRNLNVSERKKALNRGVTVHVKPELIDTNEIFKATGLNREKLILMGLLIGTDYNSGVEGIGPKRALDIVKANSKESILSKYNFGTEYKIDEIYNYFMHPNVADSVRPHLDKIDKGKLVEFMSEKHSFDRDRVINSVAKLAKSNENVLSNF</sequence>
<proteinExistence type="inferred from homology"/>
<dbReference type="PANTHER" id="PTHR11081:SF9">
    <property type="entry name" value="FLAP ENDONUCLEASE 1"/>
    <property type="match status" value="1"/>
</dbReference>
<keyword evidence="1 10" id="KW-0235">DNA replication</keyword>
<feature type="binding site" evidence="10">
    <location>
        <position position="172"/>
    </location>
    <ligand>
        <name>Mg(2+)</name>
        <dbReference type="ChEBI" id="CHEBI:18420"/>
        <label>2</label>
    </ligand>
</feature>
<dbReference type="GO" id="GO:0008409">
    <property type="term" value="F:5'-3' exonuclease activity"/>
    <property type="evidence" value="ECO:0007669"/>
    <property type="project" value="UniProtKB-UniRule"/>
</dbReference>
<evidence type="ECO:0000256" key="6">
    <source>
        <dbReference type="ARBA" id="ARBA00022801"/>
    </source>
</evidence>
<evidence type="ECO:0000256" key="10">
    <source>
        <dbReference type="HAMAP-Rule" id="MF_00614"/>
    </source>
</evidence>
<dbReference type="GO" id="GO:0017108">
    <property type="term" value="F:5'-flap endonuclease activity"/>
    <property type="evidence" value="ECO:0007669"/>
    <property type="project" value="UniProtKB-UniRule"/>
</dbReference>
<dbReference type="InterPro" id="IPR019973">
    <property type="entry name" value="Flap_endonuc_arc"/>
</dbReference>
<evidence type="ECO:0000256" key="4">
    <source>
        <dbReference type="ARBA" id="ARBA00022759"/>
    </source>
</evidence>
<keyword evidence="9 10" id="KW-0234">DNA repair</keyword>
<dbReference type="InterPro" id="IPR023426">
    <property type="entry name" value="Flap_endonuc"/>
</dbReference>
<dbReference type="GO" id="GO:0006281">
    <property type="term" value="P:DNA repair"/>
    <property type="evidence" value="ECO:0007669"/>
    <property type="project" value="UniProtKB-UniRule"/>
</dbReference>
<dbReference type="FunFam" id="3.40.50.1010:FF:000016">
    <property type="entry name" value="Flap endonuclease 1"/>
    <property type="match status" value="1"/>
</dbReference>
<dbReference type="EC" id="3.1.-.-" evidence="10"/>
<evidence type="ECO:0000256" key="9">
    <source>
        <dbReference type="ARBA" id="ARBA00023204"/>
    </source>
</evidence>
<comment type="caution">
    <text evidence="10">Lacks conserved residue(s) required for the propagation of feature annotation.</text>
</comment>
<dbReference type="FunFam" id="1.10.150.20:FF:000030">
    <property type="entry name" value="Flap endonuclease GEN-like 1"/>
    <property type="match status" value="1"/>
</dbReference>
<keyword evidence="7 10" id="KW-0269">Exonuclease</keyword>
<dbReference type="InterPro" id="IPR036279">
    <property type="entry name" value="5-3_exonuclease_C_sf"/>
</dbReference>
<dbReference type="HAMAP" id="MF_00614">
    <property type="entry name" value="Fen"/>
    <property type="match status" value="1"/>
</dbReference>
<dbReference type="CDD" id="cd09867">
    <property type="entry name" value="PIN_FEN1"/>
    <property type="match status" value="1"/>
</dbReference>
<dbReference type="SUPFAM" id="SSF88723">
    <property type="entry name" value="PIN domain-like"/>
    <property type="match status" value="1"/>
</dbReference>
<protein>
    <recommendedName>
        <fullName evidence="10">Flap endonuclease 1</fullName>
        <shortName evidence="10">FEN-1</shortName>
        <ecNumber evidence="10">3.1.-.-</ecNumber>
    </recommendedName>
    <alternativeName>
        <fullName evidence="10">Flap structure-specific endonuclease 1</fullName>
    </alternativeName>
</protein>
<evidence type="ECO:0000256" key="1">
    <source>
        <dbReference type="ARBA" id="ARBA00022705"/>
    </source>
</evidence>
<feature type="region of interest" description="N-domain" evidence="10">
    <location>
        <begin position="1"/>
        <end position="98"/>
    </location>
</feature>
<dbReference type="GO" id="GO:0043137">
    <property type="term" value="P:DNA replication, removal of RNA primer"/>
    <property type="evidence" value="ECO:0007669"/>
    <property type="project" value="UniProtKB-UniRule"/>
</dbReference>
<dbReference type="Gene3D" id="1.10.150.20">
    <property type="entry name" value="5' to 3' exonuclease, C-terminal subdomain"/>
    <property type="match status" value="1"/>
</dbReference>
<accession>A0A8T3UWL1</accession>
<feature type="domain" description="XPG-I" evidence="11">
    <location>
        <begin position="137"/>
        <end position="218"/>
    </location>
</feature>
<dbReference type="NCBIfam" id="TIGR03674">
    <property type="entry name" value="fen_arch"/>
    <property type="match status" value="1"/>
</dbReference>
<comment type="caution">
    <text evidence="13">The sequence shown here is derived from an EMBL/GenBank/DDBJ whole genome shotgun (WGS) entry which is preliminary data.</text>
</comment>
<organism evidence="13 14">
    <name type="scientific">Candidatus Acidifodinimicrobium mancum</name>
    <dbReference type="NCBI Taxonomy" id="2898728"/>
    <lineage>
        <taxon>Archaea</taxon>
        <taxon>Candidatus Parvarchaeota</taxon>
        <taxon>Candidatus Acidifodinimicrobiaceae</taxon>
        <taxon>Candidatus Acidifodinimicrobium</taxon>
    </lineage>
</organism>
<dbReference type="SMART" id="SM00485">
    <property type="entry name" value="XPGN"/>
    <property type="match status" value="1"/>
</dbReference>
<dbReference type="PROSITE" id="PS00841">
    <property type="entry name" value="XPG_1"/>
    <property type="match status" value="1"/>
</dbReference>
<comment type="subunit">
    <text evidence="10">Interacts with PCNA. PCNA stimulates the nuclease activity without altering cleavage specificity.</text>
</comment>
<dbReference type="EMBL" id="JADFAQ010000007">
    <property type="protein sequence ID" value="MBE5727837.1"/>
    <property type="molecule type" value="Genomic_DNA"/>
</dbReference>
<dbReference type="SMART" id="SM00484">
    <property type="entry name" value="XPGI"/>
    <property type="match status" value="1"/>
</dbReference>
<feature type="binding site" evidence="10">
    <location>
        <position position="151"/>
    </location>
    <ligand>
        <name>Mg(2+)</name>
        <dbReference type="ChEBI" id="CHEBI:18420"/>
        <label>1</label>
    </ligand>
</feature>
<dbReference type="InterPro" id="IPR006085">
    <property type="entry name" value="XPG_DNA_repair_N"/>
</dbReference>
<keyword evidence="4 10" id="KW-0255">Endonuclease</keyword>
<dbReference type="Proteomes" id="UP000763484">
    <property type="component" value="Unassembled WGS sequence"/>
</dbReference>
<keyword evidence="3 10" id="KW-0479">Metal-binding</keyword>
<keyword evidence="5 10" id="KW-0227">DNA damage</keyword>
<evidence type="ECO:0000256" key="2">
    <source>
        <dbReference type="ARBA" id="ARBA00022722"/>
    </source>
</evidence>
<reference evidence="13 14" key="1">
    <citation type="submission" date="2020-09" db="EMBL/GenBank/DDBJ databases">
        <title>Genomic characterization of a novel Parvarchaeota family in acid mine drainage sediments.</title>
        <authorList>
            <person name="Luo Z.-H."/>
        </authorList>
    </citation>
    <scope>NUCLEOTIDE SEQUENCE [LARGE SCALE GENOMIC DNA]</scope>
    <source>
        <strain evidence="13">TL1-5_bins.178</strain>
    </source>
</reference>
<dbReference type="Gene3D" id="3.40.50.1010">
    <property type="entry name" value="5'-nuclease"/>
    <property type="match status" value="1"/>
</dbReference>
<dbReference type="SMART" id="SM00279">
    <property type="entry name" value="HhH2"/>
    <property type="match status" value="1"/>
</dbReference>
<evidence type="ECO:0000256" key="8">
    <source>
        <dbReference type="ARBA" id="ARBA00022842"/>
    </source>
</evidence>
<feature type="binding site" evidence="10">
    <location>
        <position position="233"/>
    </location>
    <ligand>
        <name>Mg(2+)</name>
        <dbReference type="ChEBI" id="CHEBI:18420"/>
        <label>2</label>
    </ligand>
</feature>
<dbReference type="PRINTS" id="PR00853">
    <property type="entry name" value="XPGRADSUPER"/>
</dbReference>
<feature type="binding site" evidence="10">
    <location>
        <position position="80"/>
    </location>
    <ligand>
        <name>Mg(2+)</name>
        <dbReference type="ChEBI" id="CHEBI:18420"/>
        <label>1</label>
    </ligand>
</feature>
<comment type="function">
    <text evidence="10">Structure-specific nuclease with 5'-flap endonuclease and 5'-3' exonuclease activities involved in DNA replication and repair. During DNA replication, cleaves the 5'-overhanging flap structure that is generated by displacement synthesis when DNA polymerase encounters the 5'-end of a downstream Okazaki fragment. Binds the unpaired 3'-DNA end and kinks the DNA to facilitate 5' cleavage specificity. Cleaves one nucleotide into the double-stranded DNA from the junction in flap DNA, leaving a nick for ligation. Also involved in the base excision repair (BER) pathway. Acts as a genome stabilization factor that prevents flaps from equilibrating into structurs that lead to duplications and deletions. Also possesses 5'-3' exonuclease activity on nicked or gapped double-stranded DNA.</text>
</comment>
<evidence type="ECO:0000256" key="7">
    <source>
        <dbReference type="ARBA" id="ARBA00022839"/>
    </source>
</evidence>
<evidence type="ECO:0000259" key="12">
    <source>
        <dbReference type="SMART" id="SM00485"/>
    </source>
</evidence>
<dbReference type="InterPro" id="IPR006086">
    <property type="entry name" value="XPG-I_dom"/>
</dbReference>
<feature type="binding site" evidence="10">
    <location>
        <position position="27"/>
    </location>
    <ligand>
        <name>Mg(2+)</name>
        <dbReference type="ChEBI" id="CHEBI:18420"/>
        <label>1</label>
    </ligand>
</feature>
<evidence type="ECO:0000259" key="11">
    <source>
        <dbReference type="SMART" id="SM00484"/>
    </source>
</evidence>
<dbReference type="PANTHER" id="PTHR11081">
    <property type="entry name" value="FLAP ENDONUCLEASE FAMILY MEMBER"/>
    <property type="match status" value="1"/>
</dbReference>
<dbReference type="GO" id="GO:0003677">
    <property type="term" value="F:DNA binding"/>
    <property type="evidence" value="ECO:0007669"/>
    <property type="project" value="UniProtKB-UniRule"/>
</dbReference>
<keyword evidence="8 10" id="KW-0460">Magnesium</keyword>
<keyword evidence="6 10" id="KW-0378">Hydrolase</keyword>
<dbReference type="GO" id="GO:0000287">
    <property type="term" value="F:magnesium ion binding"/>
    <property type="evidence" value="ECO:0007669"/>
    <property type="project" value="UniProtKB-UniRule"/>
</dbReference>
<feature type="domain" description="XPG N-terminal" evidence="12">
    <location>
        <begin position="1"/>
        <end position="101"/>
    </location>
</feature>
<dbReference type="InterPro" id="IPR008918">
    <property type="entry name" value="HhH2"/>
</dbReference>
<evidence type="ECO:0000256" key="3">
    <source>
        <dbReference type="ARBA" id="ARBA00022723"/>
    </source>
</evidence>
<evidence type="ECO:0000256" key="5">
    <source>
        <dbReference type="ARBA" id="ARBA00022763"/>
    </source>
</evidence>
<comment type="cofactor">
    <cofactor evidence="10">
        <name>Mg(2+)</name>
        <dbReference type="ChEBI" id="CHEBI:18420"/>
    </cofactor>
    <text evidence="10">Binds 2 magnesium ions per subunit. They probably participate in the reaction catalyzed by the enzyme. May bind an additional third magnesium ion after substrate binding.</text>
</comment>
<gene>
    <name evidence="10" type="primary">fen</name>
    <name evidence="13" type="ORF">IHE50_00245</name>
</gene>
<feature type="binding site" evidence="10">
    <location>
        <position position="149"/>
    </location>
    <ligand>
        <name>Mg(2+)</name>
        <dbReference type="ChEBI" id="CHEBI:18420"/>
        <label>1</label>
    </ligand>
</feature>
<name>A0A8T3UWL1_9ARCH</name>
<feature type="binding site" evidence="10">
    <location>
        <position position="170"/>
    </location>
    <ligand>
        <name>Mg(2+)</name>
        <dbReference type="ChEBI" id="CHEBI:18420"/>
        <label>2</label>
    </ligand>
</feature>
<comment type="similarity">
    <text evidence="10">Belongs to the XPG/RAD2 endonuclease family. FEN1 subfamily.</text>
</comment>